<evidence type="ECO:0000256" key="5">
    <source>
        <dbReference type="ARBA" id="ARBA00022806"/>
    </source>
</evidence>
<dbReference type="PROSITE" id="PS51192">
    <property type="entry name" value="HELICASE_ATP_BIND_1"/>
    <property type="match status" value="1"/>
</dbReference>
<dbReference type="FunFam" id="3.40.50.300:FF:000296">
    <property type="entry name" value="ATP-dependent DNA helicase RecQ"/>
    <property type="match status" value="1"/>
</dbReference>
<evidence type="ECO:0000256" key="12">
    <source>
        <dbReference type="SAM" id="MobiDB-lite"/>
    </source>
</evidence>
<dbReference type="Pfam" id="PF00271">
    <property type="entry name" value="Helicase_C"/>
    <property type="match status" value="1"/>
</dbReference>
<dbReference type="EC" id="5.6.2.4" evidence="11"/>
<organism evidence="16 17">
    <name type="scientific">Albugo candida</name>
    <dbReference type="NCBI Taxonomy" id="65357"/>
    <lineage>
        <taxon>Eukaryota</taxon>
        <taxon>Sar</taxon>
        <taxon>Stramenopiles</taxon>
        <taxon>Oomycota</taxon>
        <taxon>Peronosporomycetes</taxon>
        <taxon>Albuginales</taxon>
        <taxon>Albuginaceae</taxon>
        <taxon>Albugo</taxon>
    </lineage>
</organism>
<dbReference type="GO" id="GO:0043138">
    <property type="term" value="F:3'-5' DNA helicase activity"/>
    <property type="evidence" value="ECO:0007669"/>
    <property type="project" value="UniProtKB-EC"/>
</dbReference>
<evidence type="ECO:0000256" key="4">
    <source>
        <dbReference type="ARBA" id="ARBA00022801"/>
    </source>
</evidence>
<dbReference type="Pfam" id="PF00270">
    <property type="entry name" value="DEAD"/>
    <property type="match status" value="1"/>
</dbReference>
<dbReference type="PROSITE" id="PS00690">
    <property type="entry name" value="DEAH_ATP_HELICASE"/>
    <property type="match status" value="1"/>
</dbReference>
<evidence type="ECO:0000256" key="7">
    <source>
        <dbReference type="ARBA" id="ARBA00023125"/>
    </source>
</evidence>
<dbReference type="PROSITE" id="PS50967">
    <property type="entry name" value="HRDC"/>
    <property type="match status" value="1"/>
</dbReference>
<keyword evidence="5 11" id="KW-0347">Helicase</keyword>
<comment type="similarity">
    <text evidence="2 11">Belongs to the helicase family. RecQ subfamily.</text>
</comment>
<dbReference type="InterPro" id="IPR001650">
    <property type="entry name" value="Helicase_C-like"/>
</dbReference>
<dbReference type="SUPFAM" id="SSF47819">
    <property type="entry name" value="HRDC-like"/>
    <property type="match status" value="1"/>
</dbReference>
<dbReference type="Pfam" id="PF09382">
    <property type="entry name" value="RQC"/>
    <property type="match status" value="1"/>
</dbReference>
<dbReference type="Gene3D" id="3.40.50.300">
    <property type="entry name" value="P-loop containing nucleotide triphosphate hydrolases"/>
    <property type="match status" value="2"/>
</dbReference>
<sequence length="890" mass="101307">MTQLISTGKAQIKAFQRFSNGYTVTNAPQSLSQRQLATECVDLTENEPKITPIKSIRQSPHRLDTDDTLFDAVDVDALVAKHRQKQAGDSTKDAKSWRPCEIPKEKPQVIYTNDTPTNDDIWRQIQSVRERLRAAREACDDASLYGPISPKLAQNRIDLENELKVLGQRFRQQPTPIPNATPQALPPTPTPTKTNVIQRDTNESYCPTSQKPNVRAKMLQAKGVLRDIFGHTSFRPNQERVIYEAFEKRDIFVLMPTGGGKSLCYQLPACVDDGLTVVISPLVSLIQDQVQQLEALDVGVAYLNGEQDYDTVQRPIVSELFSNQNRIKLLYVTPEKIASSGVLGKLFESLENRQKLARFVIDEAHCISQWGHDFRRDYMNLGHLRRQFPSVRIMALTATANNQTEADIVRNLQLENPFITRSSFNRPNLTYDVRKKSSNFMNEIAAFVREHNQDSGIIYCLSKKDCEQTVEKLIKLLGIEGTKDANRIAYYHAGLEPEDRSFRHHEWSKGKVKIIVATIAFGMGINKPDVRYVIHHTIPQSVTHYYQESGRAGRDGCQAHCILYYSFADLSRRRKLITKDRDNLQHRNVHFHHLRRMIEYCENQIECRRTSLLEYFGEHFDSQKCNATCDNCSNRDAGVIAEKMDVTDDCVAILKMVRKLQEGCVSITLVQASQLFLGHITKGKERQKVEMESLEAFGRGKGRYERSEIERVIYHMILRQYLNEMDKKNAMGFTTTFLTSGSKADNLLNGERVHLICKTRGTSNLIVRNESKRKKQKKLKDISIVNETPVNVVTLPSACPRNQRIPTHHVEALAQLLKDWRASVCDNFNVMPYHILPTSGIASIANAVPITNTELSEIDGVGRIRVKKYGEAIISIVKMFLQKHNLTPKV</sequence>
<dbReference type="SMART" id="SM00487">
    <property type="entry name" value="DEXDc"/>
    <property type="match status" value="1"/>
</dbReference>
<dbReference type="NCBIfam" id="TIGR00614">
    <property type="entry name" value="recQ_fam"/>
    <property type="match status" value="1"/>
</dbReference>
<dbReference type="OrthoDB" id="10261556at2759"/>
<name>A0A024GB81_9STRA</name>
<feature type="domain" description="Helicase ATP-binding" evidence="14">
    <location>
        <begin position="242"/>
        <end position="418"/>
    </location>
</feature>
<comment type="caution">
    <text evidence="16">The sequence shown here is derived from an EMBL/GenBank/DDBJ whole genome shotgun (WGS) entry which is preliminary data.</text>
</comment>
<dbReference type="Gene3D" id="1.10.150.80">
    <property type="entry name" value="HRDC domain"/>
    <property type="match status" value="1"/>
</dbReference>
<reference evidence="16 17" key="1">
    <citation type="submission" date="2012-05" db="EMBL/GenBank/DDBJ databases">
        <title>Recombination and specialization in a pathogen metapopulation.</title>
        <authorList>
            <person name="Gardiner A."/>
            <person name="Kemen E."/>
            <person name="Schultz-Larsen T."/>
            <person name="MacLean D."/>
            <person name="Van Oosterhout C."/>
            <person name="Jones J.D.G."/>
        </authorList>
    </citation>
    <scope>NUCLEOTIDE SEQUENCE [LARGE SCALE GENOMIC DNA]</scope>
    <source>
        <strain evidence="16 17">Ac Nc2</strain>
    </source>
</reference>
<dbReference type="STRING" id="65357.A0A024GB81"/>
<dbReference type="InterPro" id="IPR002121">
    <property type="entry name" value="HRDC_dom"/>
</dbReference>
<evidence type="ECO:0000256" key="10">
    <source>
        <dbReference type="ARBA" id="ARBA00034617"/>
    </source>
</evidence>
<evidence type="ECO:0000256" key="6">
    <source>
        <dbReference type="ARBA" id="ARBA00022840"/>
    </source>
</evidence>
<dbReference type="FunFam" id="3.40.50.300:FF:001975">
    <property type="entry name" value="ATP-dependent DNA helicase"/>
    <property type="match status" value="1"/>
</dbReference>
<protein>
    <recommendedName>
        <fullName evidence="11">ATP-dependent DNA helicase</fullName>
        <ecNumber evidence="11">5.6.2.4</ecNumber>
    </recommendedName>
</protein>
<gene>
    <name evidence="16" type="ORF">BN9_046730</name>
</gene>
<evidence type="ECO:0000259" key="15">
    <source>
        <dbReference type="PROSITE" id="PS51194"/>
    </source>
</evidence>
<dbReference type="GO" id="GO:0000724">
    <property type="term" value="P:double-strand break repair via homologous recombination"/>
    <property type="evidence" value="ECO:0007669"/>
    <property type="project" value="TreeGrafter"/>
</dbReference>
<dbReference type="EMBL" id="CAIX01000057">
    <property type="protein sequence ID" value="CCI43889.1"/>
    <property type="molecule type" value="Genomic_DNA"/>
</dbReference>
<evidence type="ECO:0000256" key="11">
    <source>
        <dbReference type="RuleBase" id="RU364117"/>
    </source>
</evidence>
<dbReference type="InterPro" id="IPR004589">
    <property type="entry name" value="DNA_helicase_ATP-dep_RecQ"/>
</dbReference>
<dbReference type="InterPro" id="IPR010997">
    <property type="entry name" value="HRDC-like_sf"/>
</dbReference>
<evidence type="ECO:0000313" key="17">
    <source>
        <dbReference type="Proteomes" id="UP000053237"/>
    </source>
</evidence>
<dbReference type="GO" id="GO:0003677">
    <property type="term" value="F:DNA binding"/>
    <property type="evidence" value="ECO:0007669"/>
    <property type="project" value="UniProtKB-KW"/>
</dbReference>
<proteinExistence type="inferred from homology"/>
<dbReference type="PROSITE" id="PS51194">
    <property type="entry name" value="HELICASE_CTER"/>
    <property type="match status" value="1"/>
</dbReference>
<evidence type="ECO:0000256" key="3">
    <source>
        <dbReference type="ARBA" id="ARBA00022741"/>
    </source>
</evidence>
<dbReference type="InterPro" id="IPR036388">
    <property type="entry name" value="WH-like_DNA-bd_sf"/>
</dbReference>
<dbReference type="SMART" id="SM00490">
    <property type="entry name" value="HELICc"/>
    <property type="match status" value="1"/>
</dbReference>
<dbReference type="GO" id="GO:0009378">
    <property type="term" value="F:four-way junction helicase activity"/>
    <property type="evidence" value="ECO:0007669"/>
    <property type="project" value="TreeGrafter"/>
</dbReference>
<dbReference type="CDD" id="cd17920">
    <property type="entry name" value="DEXHc_RecQ"/>
    <property type="match status" value="1"/>
</dbReference>
<comment type="catalytic activity">
    <reaction evidence="10 11">
        <text>Couples ATP hydrolysis with the unwinding of duplex DNA by translocating in the 3'-5' direction.</text>
        <dbReference type="EC" id="5.6.2.4"/>
    </reaction>
</comment>
<dbReference type="Pfam" id="PF00570">
    <property type="entry name" value="HRDC"/>
    <property type="match status" value="1"/>
</dbReference>
<dbReference type="GO" id="GO:0006260">
    <property type="term" value="P:DNA replication"/>
    <property type="evidence" value="ECO:0007669"/>
    <property type="project" value="InterPro"/>
</dbReference>
<dbReference type="InParanoid" id="A0A024GB81"/>
<dbReference type="InterPro" id="IPR044876">
    <property type="entry name" value="HRDC_dom_sf"/>
</dbReference>
<dbReference type="GO" id="GO:0016887">
    <property type="term" value="F:ATP hydrolysis activity"/>
    <property type="evidence" value="ECO:0007669"/>
    <property type="project" value="RHEA"/>
</dbReference>
<evidence type="ECO:0000259" key="14">
    <source>
        <dbReference type="PROSITE" id="PS51192"/>
    </source>
</evidence>
<dbReference type="SMART" id="SM00956">
    <property type="entry name" value="RQC"/>
    <property type="match status" value="1"/>
</dbReference>
<keyword evidence="7" id="KW-0238">DNA-binding</keyword>
<dbReference type="SUPFAM" id="SSF52540">
    <property type="entry name" value="P-loop containing nucleoside triphosphate hydrolases"/>
    <property type="match status" value="1"/>
</dbReference>
<dbReference type="AlphaFoldDB" id="A0A024GB81"/>
<feature type="compositionally biased region" description="Pro residues" evidence="12">
    <location>
        <begin position="175"/>
        <end position="190"/>
    </location>
</feature>
<evidence type="ECO:0000256" key="2">
    <source>
        <dbReference type="ARBA" id="ARBA00005446"/>
    </source>
</evidence>
<evidence type="ECO:0000256" key="1">
    <source>
        <dbReference type="ARBA" id="ARBA00004123"/>
    </source>
</evidence>
<evidence type="ECO:0000259" key="13">
    <source>
        <dbReference type="PROSITE" id="PS50967"/>
    </source>
</evidence>
<evidence type="ECO:0000256" key="8">
    <source>
        <dbReference type="ARBA" id="ARBA00023235"/>
    </source>
</evidence>
<dbReference type="InterPro" id="IPR011545">
    <property type="entry name" value="DEAD/DEAH_box_helicase_dom"/>
</dbReference>
<dbReference type="InterPro" id="IPR002464">
    <property type="entry name" value="DNA/RNA_helicase_DEAH_CS"/>
</dbReference>
<dbReference type="Gene3D" id="1.10.10.10">
    <property type="entry name" value="Winged helix-like DNA-binding domain superfamily/Winged helix DNA-binding domain"/>
    <property type="match status" value="1"/>
</dbReference>
<dbReference type="GO" id="GO:0005737">
    <property type="term" value="C:cytoplasm"/>
    <property type="evidence" value="ECO:0007669"/>
    <property type="project" value="TreeGrafter"/>
</dbReference>
<dbReference type="PANTHER" id="PTHR13710:SF153">
    <property type="entry name" value="RECQ-LIKE DNA HELICASE BLM"/>
    <property type="match status" value="1"/>
</dbReference>
<dbReference type="InterPro" id="IPR014001">
    <property type="entry name" value="Helicase_ATP-bd"/>
</dbReference>
<keyword evidence="17" id="KW-1185">Reference proteome</keyword>
<keyword evidence="9 11" id="KW-0539">Nucleus</keyword>
<dbReference type="CDD" id="cd18794">
    <property type="entry name" value="SF2_C_RecQ"/>
    <property type="match status" value="1"/>
</dbReference>
<accession>A0A024GB81</accession>
<keyword evidence="3 11" id="KW-0547">Nucleotide-binding</keyword>
<evidence type="ECO:0000313" key="16">
    <source>
        <dbReference type="EMBL" id="CCI43889.1"/>
    </source>
</evidence>
<feature type="domain" description="Helicase C-terminal" evidence="15">
    <location>
        <begin position="440"/>
        <end position="595"/>
    </location>
</feature>
<comment type="catalytic activity">
    <reaction evidence="11">
        <text>ATP + H2O = ADP + phosphate + H(+)</text>
        <dbReference type="Rhea" id="RHEA:13065"/>
        <dbReference type="ChEBI" id="CHEBI:15377"/>
        <dbReference type="ChEBI" id="CHEBI:15378"/>
        <dbReference type="ChEBI" id="CHEBI:30616"/>
        <dbReference type="ChEBI" id="CHEBI:43474"/>
        <dbReference type="ChEBI" id="CHEBI:456216"/>
    </reaction>
</comment>
<keyword evidence="6 11" id="KW-0067">ATP-binding</keyword>
<dbReference type="Proteomes" id="UP000053237">
    <property type="component" value="Unassembled WGS sequence"/>
</dbReference>
<evidence type="ECO:0000256" key="9">
    <source>
        <dbReference type="ARBA" id="ARBA00023242"/>
    </source>
</evidence>
<keyword evidence="4 11" id="KW-0378">Hydrolase</keyword>
<dbReference type="GO" id="GO:0005524">
    <property type="term" value="F:ATP binding"/>
    <property type="evidence" value="ECO:0007669"/>
    <property type="project" value="UniProtKB-KW"/>
</dbReference>
<dbReference type="InterPro" id="IPR027417">
    <property type="entry name" value="P-loop_NTPase"/>
</dbReference>
<comment type="subcellular location">
    <subcellularLocation>
        <location evidence="1 11">Nucleus</location>
    </subcellularLocation>
</comment>
<dbReference type="GO" id="GO:0005694">
    <property type="term" value="C:chromosome"/>
    <property type="evidence" value="ECO:0007669"/>
    <property type="project" value="TreeGrafter"/>
</dbReference>
<feature type="domain" description="HRDC" evidence="13">
    <location>
        <begin position="807"/>
        <end position="887"/>
    </location>
</feature>
<dbReference type="InterPro" id="IPR032284">
    <property type="entry name" value="RecQ_Zn-bd"/>
</dbReference>
<dbReference type="Pfam" id="PF16124">
    <property type="entry name" value="RecQ_Zn_bind"/>
    <property type="match status" value="1"/>
</dbReference>
<dbReference type="PANTHER" id="PTHR13710">
    <property type="entry name" value="DNA HELICASE RECQ FAMILY MEMBER"/>
    <property type="match status" value="1"/>
</dbReference>
<feature type="region of interest" description="Disordered" evidence="12">
    <location>
        <begin position="174"/>
        <end position="196"/>
    </location>
</feature>
<dbReference type="GO" id="GO:0005634">
    <property type="term" value="C:nucleus"/>
    <property type="evidence" value="ECO:0007669"/>
    <property type="project" value="UniProtKB-SubCell"/>
</dbReference>
<dbReference type="SMART" id="SM00341">
    <property type="entry name" value="HRDC"/>
    <property type="match status" value="1"/>
</dbReference>
<keyword evidence="8" id="KW-0413">Isomerase</keyword>
<dbReference type="InterPro" id="IPR018982">
    <property type="entry name" value="RQC_domain"/>
</dbReference>